<reference evidence="3" key="1">
    <citation type="submission" date="2016-10" db="EMBL/GenBank/DDBJ databases">
        <authorList>
            <person name="Varghese N."/>
            <person name="Submissions S."/>
        </authorList>
    </citation>
    <scope>NUCLEOTIDE SEQUENCE [LARGE SCALE GENOMIC DNA]</scope>
    <source>
        <strain evidence="3">DSM 11706</strain>
    </source>
</reference>
<name>A0A1I5UVP0_9BACI</name>
<dbReference type="EMBL" id="FOXU01000001">
    <property type="protein sequence ID" value="SFP99269.1"/>
    <property type="molecule type" value="Genomic_DNA"/>
</dbReference>
<feature type="signal peptide" evidence="1">
    <location>
        <begin position="1"/>
        <end position="22"/>
    </location>
</feature>
<dbReference type="AlphaFoldDB" id="A0A1I5UVP0"/>
<dbReference type="Proteomes" id="UP000198734">
    <property type="component" value="Unassembled WGS sequence"/>
</dbReference>
<protein>
    <recommendedName>
        <fullName evidence="4">Lipoprotein</fullName>
    </recommendedName>
</protein>
<keyword evidence="1" id="KW-0732">Signal</keyword>
<dbReference type="PROSITE" id="PS51257">
    <property type="entry name" value="PROKAR_LIPOPROTEIN"/>
    <property type="match status" value="1"/>
</dbReference>
<evidence type="ECO:0008006" key="4">
    <source>
        <dbReference type="Google" id="ProtNLM"/>
    </source>
</evidence>
<evidence type="ECO:0000313" key="3">
    <source>
        <dbReference type="Proteomes" id="UP000198734"/>
    </source>
</evidence>
<evidence type="ECO:0000313" key="2">
    <source>
        <dbReference type="EMBL" id="SFP99269.1"/>
    </source>
</evidence>
<organism evidence="2 3">
    <name type="scientific">Psychrobacillus psychrotolerans</name>
    <dbReference type="NCBI Taxonomy" id="126156"/>
    <lineage>
        <taxon>Bacteria</taxon>
        <taxon>Bacillati</taxon>
        <taxon>Bacillota</taxon>
        <taxon>Bacilli</taxon>
        <taxon>Bacillales</taxon>
        <taxon>Bacillaceae</taxon>
        <taxon>Psychrobacillus</taxon>
    </lineage>
</organism>
<evidence type="ECO:0000256" key="1">
    <source>
        <dbReference type="SAM" id="SignalP"/>
    </source>
</evidence>
<dbReference type="STRING" id="126156.SAMN05421670_0559"/>
<proteinExistence type="predicted"/>
<keyword evidence="3" id="KW-1185">Reference proteome</keyword>
<feature type="chain" id="PRO_5038357508" description="Lipoprotein" evidence="1">
    <location>
        <begin position="23"/>
        <end position="123"/>
    </location>
</feature>
<gene>
    <name evidence="2" type="ORF">SAMN05421670_0559</name>
</gene>
<accession>A0A1I5UVP0</accession>
<sequence>MRTITISLIFLFFLTGCSQSVGNPTASDIINENENEDADIFQWNGLVYLNASNIERVQELELIKGEELGEITRQTSNKWLFKDGAATELPVGTKIYESNDDDTYNLIIELEEEEIVYVVLLEG</sequence>
<dbReference type="OrthoDB" id="2736188at2"/>
<dbReference type="RefSeq" id="WP_093533972.1">
    <property type="nucleotide sequence ID" value="NZ_FOXU01000001.1"/>
</dbReference>